<evidence type="ECO:0000256" key="4">
    <source>
        <dbReference type="PROSITE-ProRule" id="PRU00335"/>
    </source>
</evidence>
<dbReference type="SUPFAM" id="SSF48498">
    <property type="entry name" value="Tetracyclin repressor-like, C-terminal domain"/>
    <property type="match status" value="1"/>
</dbReference>
<protein>
    <submittedName>
        <fullName evidence="7">TetR family transcriptional regulator</fullName>
    </submittedName>
</protein>
<dbReference type="InterPro" id="IPR009057">
    <property type="entry name" value="Homeodomain-like_sf"/>
</dbReference>
<dbReference type="InterPro" id="IPR050109">
    <property type="entry name" value="HTH-type_TetR-like_transc_reg"/>
</dbReference>
<dbReference type="SUPFAM" id="SSF46689">
    <property type="entry name" value="Homeodomain-like"/>
    <property type="match status" value="1"/>
</dbReference>
<feature type="domain" description="HTH tetR-type" evidence="6">
    <location>
        <begin position="22"/>
        <end position="82"/>
    </location>
</feature>
<evidence type="ECO:0000256" key="5">
    <source>
        <dbReference type="SAM" id="MobiDB-lite"/>
    </source>
</evidence>
<dbReference type="InterPro" id="IPR036271">
    <property type="entry name" value="Tet_transcr_reg_TetR-rel_C_sf"/>
</dbReference>
<proteinExistence type="predicted"/>
<evidence type="ECO:0000256" key="2">
    <source>
        <dbReference type="ARBA" id="ARBA00023125"/>
    </source>
</evidence>
<dbReference type="InterPro" id="IPR001647">
    <property type="entry name" value="HTH_TetR"/>
</dbReference>
<name>A0A1R0L1V9_9PSEU</name>
<dbReference type="AlphaFoldDB" id="A0A1R0L1V9"/>
<dbReference type="GO" id="GO:0003700">
    <property type="term" value="F:DNA-binding transcription factor activity"/>
    <property type="evidence" value="ECO:0007669"/>
    <property type="project" value="TreeGrafter"/>
</dbReference>
<dbReference type="STRING" id="76021.BS329_06575"/>
<feature type="DNA-binding region" description="H-T-H motif" evidence="4">
    <location>
        <begin position="45"/>
        <end position="64"/>
    </location>
</feature>
<keyword evidence="3" id="KW-0804">Transcription</keyword>
<dbReference type="GO" id="GO:0000976">
    <property type="term" value="F:transcription cis-regulatory region binding"/>
    <property type="evidence" value="ECO:0007669"/>
    <property type="project" value="TreeGrafter"/>
</dbReference>
<evidence type="ECO:0000256" key="1">
    <source>
        <dbReference type="ARBA" id="ARBA00023015"/>
    </source>
</evidence>
<dbReference type="PROSITE" id="PS50977">
    <property type="entry name" value="HTH_TETR_2"/>
    <property type="match status" value="1"/>
</dbReference>
<dbReference type="Gene3D" id="1.10.357.10">
    <property type="entry name" value="Tetracycline Repressor, domain 2"/>
    <property type="match status" value="1"/>
</dbReference>
<accession>A0A1R0L1V9</accession>
<dbReference type="Proteomes" id="UP000187486">
    <property type="component" value="Unassembled WGS sequence"/>
</dbReference>
<keyword evidence="2 4" id="KW-0238">DNA-binding</keyword>
<sequence>MYPADVSERDDVTPRRRDRQRAETSREITAIARRQMADAGPGAITLRGIAREMGMTARAIYSYFATKDDLITALISGIGGSLADALETATDAVPETDPGGRLVAWGQGLREWALAHPEDFRLFYGRPIPGYRPPEAGPVDRTDHRVCHLLTSLVAAVWRDGRPGEGAWSDLNPEYVAKIREDLPDVSPAAAVLALRVWGRMHGLVALEIDGHVRSVARDPAALHHAEMLDLVGSLRR</sequence>
<comment type="caution">
    <text evidence="7">The sequence shown here is derived from an EMBL/GenBank/DDBJ whole genome shotgun (WGS) entry which is preliminary data.</text>
</comment>
<evidence type="ECO:0000313" key="7">
    <source>
        <dbReference type="EMBL" id="OLZ55788.1"/>
    </source>
</evidence>
<evidence type="ECO:0000259" key="6">
    <source>
        <dbReference type="PROSITE" id="PS50977"/>
    </source>
</evidence>
<keyword evidence="1" id="KW-0805">Transcription regulation</keyword>
<feature type="region of interest" description="Disordered" evidence="5">
    <location>
        <begin position="1"/>
        <end position="25"/>
    </location>
</feature>
<dbReference type="PANTHER" id="PTHR30055">
    <property type="entry name" value="HTH-TYPE TRANSCRIPTIONAL REGULATOR RUTR"/>
    <property type="match status" value="1"/>
</dbReference>
<organism evidence="7 8">
    <name type="scientific">Amycolatopsis coloradensis</name>
    <dbReference type="NCBI Taxonomy" id="76021"/>
    <lineage>
        <taxon>Bacteria</taxon>
        <taxon>Bacillati</taxon>
        <taxon>Actinomycetota</taxon>
        <taxon>Actinomycetes</taxon>
        <taxon>Pseudonocardiales</taxon>
        <taxon>Pseudonocardiaceae</taxon>
        <taxon>Amycolatopsis</taxon>
    </lineage>
</organism>
<evidence type="ECO:0000256" key="3">
    <source>
        <dbReference type="ARBA" id="ARBA00023163"/>
    </source>
</evidence>
<dbReference type="PANTHER" id="PTHR30055:SF243">
    <property type="entry name" value="HTH-TYPE TRANSCRIPTIONAL REGULATOR RV1816"/>
    <property type="match status" value="1"/>
</dbReference>
<dbReference type="InterPro" id="IPR025996">
    <property type="entry name" value="MT1864/Rv1816-like_C"/>
</dbReference>
<gene>
    <name evidence="7" type="ORF">BS329_06575</name>
</gene>
<reference evidence="7 8" key="1">
    <citation type="submission" date="2016-01" db="EMBL/GenBank/DDBJ databases">
        <title>Amycolatopsis coloradensis genome sequencing and assembly.</title>
        <authorList>
            <person name="Mayilraj S."/>
        </authorList>
    </citation>
    <scope>NUCLEOTIDE SEQUENCE [LARGE SCALE GENOMIC DNA]</scope>
    <source>
        <strain evidence="7 8">DSM 44225</strain>
    </source>
</reference>
<dbReference type="EMBL" id="MQUQ01000003">
    <property type="protein sequence ID" value="OLZ55788.1"/>
    <property type="molecule type" value="Genomic_DNA"/>
</dbReference>
<evidence type="ECO:0000313" key="8">
    <source>
        <dbReference type="Proteomes" id="UP000187486"/>
    </source>
</evidence>
<keyword evidence="8" id="KW-1185">Reference proteome</keyword>
<dbReference type="Pfam" id="PF13305">
    <property type="entry name" value="TetR_C_33"/>
    <property type="match status" value="1"/>
</dbReference>
<dbReference type="Pfam" id="PF00440">
    <property type="entry name" value="TetR_N"/>
    <property type="match status" value="1"/>
</dbReference>